<sequence length="368" mass="40245">MLFDLALRRDVWRTFVATGLVLLALLVTVTLMEALRITANGSISPSDTLQWLGWLLGSQSPLVVVLAWSIALMAVQSRLYAGSEMVIWFASGISLARLLRPLLLASLPVALLTLALGWWLQPTSAAQQQRLTDQYAAGSVLARLTPGVFQAFPGKGALFLDQPEGPDAASTLYALTAQDAISAMGLNSDTARIGQDSTASGRARDATLQAGELIHQDPASGTTDRVRFEALQWLDQRPPAERAAVPWEQRPSAELWRTRAQPEARAELFGRLSPAVLLMVMVLLSAVLAVHHPRQPSVWGWLGLGLVALIYFNTQFLAQRWLQQDRAAWGLIVAGVHGIPLALALALLYWRQYQGVRRPGLWPRRSAA</sequence>
<accession>A0ACC6P4B9</accession>
<name>A0ACC6P4B9_9BURK</name>
<proteinExistence type="predicted"/>
<gene>
    <name evidence="1" type="ORF">RV045_11505</name>
</gene>
<comment type="caution">
    <text evidence="1">The sequence shown here is derived from an EMBL/GenBank/DDBJ whole genome shotgun (WGS) entry which is preliminary data.</text>
</comment>
<dbReference type="Proteomes" id="UP001364695">
    <property type="component" value="Unassembled WGS sequence"/>
</dbReference>
<reference evidence="1" key="1">
    <citation type="submission" date="2023-10" db="EMBL/GenBank/DDBJ databases">
        <title>Amphibacter perezi, gen. nov., sp. nov. a novel taxa of the family Comamonadaceae, class Betaproteobacteria isolated from the skin microbiota of Pelophylax perezi from different populations.</title>
        <authorList>
            <person name="Costa S."/>
            <person name="Proenca D.N."/>
            <person name="Lopes I."/>
            <person name="Morais P.V."/>
        </authorList>
    </citation>
    <scope>NUCLEOTIDE SEQUENCE</scope>
    <source>
        <strain evidence="1">SL12-8</strain>
    </source>
</reference>
<dbReference type="EMBL" id="JAWDIE010000019">
    <property type="protein sequence ID" value="MEJ7139050.1"/>
    <property type="molecule type" value="Genomic_DNA"/>
</dbReference>
<keyword evidence="2" id="KW-1185">Reference proteome</keyword>
<protein>
    <submittedName>
        <fullName evidence="1">LptF/LptG family permease</fullName>
    </submittedName>
</protein>
<evidence type="ECO:0000313" key="2">
    <source>
        <dbReference type="Proteomes" id="UP001364695"/>
    </source>
</evidence>
<organism evidence="1 2">
    <name type="scientific">Amphibiibacter pelophylacis</name>
    <dbReference type="NCBI Taxonomy" id="1799477"/>
    <lineage>
        <taxon>Bacteria</taxon>
        <taxon>Pseudomonadati</taxon>
        <taxon>Pseudomonadota</taxon>
        <taxon>Betaproteobacteria</taxon>
        <taxon>Burkholderiales</taxon>
        <taxon>Sphaerotilaceae</taxon>
        <taxon>Amphibiibacter</taxon>
    </lineage>
</organism>
<evidence type="ECO:0000313" key="1">
    <source>
        <dbReference type="EMBL" id="MEJ7139050.1"/>
    </source>
</evidence>